<reference evidence="2 3" key="1">
    <citation type="submission" date="2017-01" db="EMBL/GenBank/DDBJ databases">
        <authorList>
            <person name="Mah S.A."/>
            <person name="Swanson W.J."/>
            <person name="Moy G.W."/>
            <person name="Vacquier V.D."/>
        </authorList>
    </citation>
    <scope>NUCLEOTIDE SEQUENCE [LARGE SCALE GENOMIC DNA]</scope>
    <source>
        <strain evidence="2 3">NIO-1016</strain>
    </source>
</reference>
<sequence length="67" mass="7380">MINKGDTVSFAIGNDKTTYTVTTGEYELLGRKVVNLKGYSGEVAIEYLKIVNQSRNQAREGRQPGPC</sequence>
<dbReference type="STRING" id="1017273.SAMN05443094_104165"/>
<dbReference type="Proteomes" id="UP000186385">
    <property type="component" value="Unassembled WGS sequence"/>
</dbReference>
<dbReference type="OrthoDB" id="9955785at2"/>
<evidence type="ECO:0000313" key="2">
    <source>
        <dbReference type="EMBL" id="SIQ89417.1"/>
    </source>
</evidence>
<reference evidence="4" key="2">
    <citation type="submission" date="2017-03" db="EMBL/GenBank/DDBJ databases">
        <title>Bacillus sp. V-88(T) DSM27956, whole genome shotgun sequencing project.</title>
        <authorList>
            <person name="Dastager S.G."/>
            <person name="Neurgaonkar P.S."/>
            <person name="Dharne M.S."/>
        </authorList>
    </citation>
    <scope>NUCLEOTIDE SEQUENCE [LARGE SCALE GENOMIC DNA]</scope>
    <source>
        <strain evidence="4">DSM 25145</strain>
    </source>
</reference>
<organism evidence="2 3">
    <name type="scientific">Domibacillus enclensis</name>
    <dbReference type="NCBI Taxonomy" id="1017273"/>
    <lineage>
        <taxon>Bacteria</taxon>
        <taxon>Bacillati</taxon>
        <taxon>Bacillota</taxon>
        <taxon>Bacilli</taxon>
        <taxon>Bacillales</taxon>
        <taxon>Bacillaceae</taxon>
        <taxon>Domibacillus</taxon>
    </lineage>
</organism>
<dbReference type="Proteomes" id="UP000215545">
    <property type="component" value="Unassembled WGS sequence"/>
</dbReference>
<evidence type="ECO:0000313" key="1">
    <source>
        <dbReference type="EMBL" id="OXS77932.1"/>
    </source>
</evidence>
<proteinExistence type="predicted"/>
<evidence type="ECO:0000313" key="4">
    <source>
        <dbReference type="Proteomes" id="UP000215545"/>
    </source>
</evidence>
<evidence type="ECO:0000313" key="3">
    <source>
        <dbReference type="Proteomes" id="UP000186385"/>
    </source>
</evidence>
<keyword evidence="4" id="KW-1185">Reference proteome</keyword>
<dbReference type="AlphaFoldDB" id="A0A1N6WGW7"/>
<dbReference type="RefSeq" id="WP_045850536.1">
    <property type="nucleotide sequence ID" value="NZ_FTLX01000004.1"/>
</dbReference>
<dbReference type="EMBL" id="FTLX01000004">
    <property type="protein sequence ID" value="SIQ89417.1"/>
    <property type="molecule type" value="Genomic_DNA"/>
</dbReference>
<gene>
    <name evidence="1" type="ORF">B1B05_10020</name>
    <name evidence="2" type="ORF">SAMN05443094_104165</name>
</gene>
<name>A0A1N6WGW7_9BACI</name>
<accession>A0A1N6WGW7</accession>
<protein>
    <submittedName>
        <fullName evidence="2">Uncharacterized protein</fullName>
    </submittedName>
</protein>
<reference evidence="1" key="3">
    <citation type="submission" date="2017-03" db="EMBL/GenBank/DDBJ databases">
        <authorList>
            <person name="Dastager S.G."/>
            <person name="Neurgaonkar P.S."/>
            <person name="Dharne M.S."/>
        </authorList>
    </citation>
    <scope>NUCLEOTIDE SEQUENCE</scope>
    <source>
        <strain evidence="1">DSM 25145</strain>
    </source>
</reference>
<dbReference type="EMBL" id="MWSK01000004">
    <property type="protein sequence ID" value="OXS77932.1"/>
    <property type="molecule type" value="Genomic_DNA"/>
</dbReference>